<protein>
    <recommendedName>
        <fullName evidence="1">DUF6841 domain-containing protein</fullName>
    </recommendedName>
</protein>
<evidence type="ECO:0000313" key="2">
    <source>
        <dbReference type="EMBL" id="ACJ00186.1"/>
    </source>
</evidence>
<dbReference type="RefSeq" id="WP_012567966.1">
    <property type="nucleotide sequence ID" value="NC_011420.2"/>
</dbReference>
<sequence>MADEMTAEKAGAFFHTYSEAFAAYDLDRVMDHHDHPLTVVTAAGPQVFPEREQARAFLGAQMEAYRRLGMAWPVPAAAITVAYNHDLVRAEVRWILRSRDGEGIAGWTTIYLLRRAETGWKLAIVVSPEEPQALAALGTPGPASPAV</sequence>
<dbReference type="EMBL" id="CP000613">
    <property type="protein sequence ID" value="ACJ00186.1"/>
    <property type="molecule type" value="Genomic_DNA"/>
</dbReference>
<keyword evidence="3" id="KW-1185">Reference proteome</keyword>
<dbReference type="KEGG" id="rce:RC1_2814"/>
<dbReference type="Pfam" id="PF20795">
    <property type="entry name" value="DUF6841"/>
    <property type="match status" value="1"/>
</dbReference>
<proteinExistence type="predicted"/>
<dbReference type="STRING" id="414684.RC1_2814"/>
<reference evidence="2 3" key="1">
    <citation type="journal article" date="2010" name="BMC Genomics">
        <title>Metabolic flexibility revealed in the genome of the cyst-forming alpha-1 proteobacterium Rhodospirillum centenum.</title>
        <authorList>
            <person name="Lu Y.K."/>
            <person name="Marden J."/>
            <person name="Han M."/>
            <person name="Swingley W.D."/>
            <person name="Mastrian S.D."/>
            <person name="Chowdhury S.R."/>
            <person name="Hao J."/>
            <person name="Helmy T."/>
            <person name="Kim S."/>
            <person name="Kurdoglu A.A."/>
            <person name="Matthies H.J."/>
            <person name="Rollo D."/>
            <person name="Stothard P."/>
            <person name="Blankenship R.E."/>
            <person name="Bauer C.E."/>
            <person name="Touchman J.W."/>
        </authorList>
    </citation>
    <scope>NUCLEOTIDE SEQUENCE [LARGE SCALE GENOMIC DNA]</scope>
    <source>
        <strain evidence="3">ATCC 51521 / SW</strain>
    </source>
</reference>
<name>B6IV62_RHOCS</name>
<dbReference type="InterPro" id="IPR049219">
    <property type="entry name" value="DUF6841"/>
</dbReference>
<dbReference type="HOGENOM" id="CLU_1871461_0_0_5"/>
<dbReference type="OrthoDB" id="7352051at2"/>
<feature type="domain" description="DUF6841" evidence="1">
    <location>
        <begin position="12"/>
        <end position="127"/>
    </location>
</feature>
<organism evidence="2 3">
    <name type="scientific">Rhodospirillum centenum (strain ATCC 51521 / SW)</name>
    <dbReference type="NCBI Taxonomy" id="414684"/>
    <lineage>
        <taxon>Bacteria</taxon>
        <taxon>Pseudomonadati</taxon>
        <taxon>Pseudomonadota</taxon>
        <taxon>Alphaproteobacteria</taxon>
        <taxon>Rhodospirillales</taxon>
        <taxon>Rhodospirillaceae</taxon>
        <taxon>Rhodospirillum</taxon>
    </lineage>
</organism>
<evidence type="ECO:0000259" key="1">
    <source>
        <dbReference type="Pfam" id="PF20795"/>
    </source>
</evidence>
<dbReference type="InterPro" id="IPR032710">
    <property type="entry name" value="NTF2-like_dom_sf"/>
</dbReference>
<gene>
    <name evidence="2" type="ordered locus">RC1_2814</name>
</gene>
<dbReference type="Gene3D" id="3.10.450.50">
    <property type="match status" value="1"/>
</dbReference>
<dbReference type="Proteomes" id="UP000001591">
    <property type="component" value="Chromosome"/>
</dbReference>
<dbReference type="AlphaFoldDB" id="B6IV62"/>
<accession>B6IV62</accession>
<dbReference type="SUPFAM" id="SSF54427">
    <property type="entry name" value="NTF2-like"/>
    <property type="match status" value="1"/>
</dbReference>
<evidence type="ECO:0000313" key="3">
    <source>
        <dbReference type="Proteomes" id="UP000001591"/>
    </source>
</evidence>